<name>A0ABV4JYU0_9BACT</name>
<dbReference type="Gene3D" id="3.40.190.10">
    <property type="entry name" value="Periplasmic binding protein-like II"/>
    <property type="match status" value="2"/>
</dbReference>
<dbReference type="RefSeq" id="WP_371385413.1">
    <property type="nucleotide sequence ID" value="NZ_JBGLYH010000006.1"/>
</dbReference>
<gene>
    <name evidence="1" type="ORF">AB6M95_03850</name>
</gene>
<accession>A0ABV4JYU0</accession>
<proteinExistence type="predicted"/>
<dbReference type="EMBL" id="JBGLYH010000006">
    <property type="protein sequence ID" value="MEZ7195871.1"/>
    <property type="molecule type" value="Genomic_DNA"/>
</dbReference>
<organism evidence="1 2">
    <name type="scientific">Pseudodesulfovibrio karagichevae</name>
    <dbReference type="NCBI Taxonomy" id="3239305"/>
    <lineage>
        <taxon>Bacteria</taxon>
        <taxon>Pseudomonadati</taxon>
        <taxon>Thermodesulfobacteriota</taxon>
        <taxon>Desulfovibrionia</taxon>
        <taxon>Desulfovibrionales</taxon>
        <taxon>Desulfovibrionaceae</taxon>
    </lineage>
</organism>
<reference evidence="1 2" key="1">
    <citation type="submission" date="2024-08" db="EMBL/GenBank/DDBJ databases">
        <title>Sulfate-reducing bacteria isolated from formation water of the oil field in Kazakhstan and description of Pseudodesulfovibrio sp.</title>
        <authorList>
            <person name="Bidzhieva S.K."/>
            <person name="Tourova T.P."/>
            <person name="Grouzdev D.S."/>
            <person name="Beletsky A.V."/>
            <person name="Sokolova D.S."/>
            <person name="Samigullina S.R."/>
            <person name="Poltaraus A.B."/>
            <person name="Avtukh A.N."/>
            <person name="Tereshina V.M."/>
            <person name="Zhaparov N.S."/>
            <person name="Mardanov A.V."/>
            <person name="Nazina T.N."/>
        </authorList>
    </citation>
    <scope>NUCLEOTIDE SEQUENCE [LARGE SCALE GENOMIC DNA]</scope>
    <source>
        <strain evidence="1 2">9FUS</strain>
    </source>
</reference>
<protein>
    <submittedName>
        <fullName evidence="1">Substrate-binding periplasmic protein</fullName>
    </submittedName>
</protein>
<evidence type="ECO:0000313" key="1">
    <source>
        <dbReference type="EMBL" id="MEZ7195871.1"/>
    </source>
</evidence>
<dbReference type="Proteomes" id="UP001568698">
    <property type="component" value="Unassembled WGS sequence"/>
</dbReference>
<comment type="caution">
    <text evidence="1">The sequence shown here is derived from an EMBL/GenBank/DDBJ whole genome shotgun (WGS) entry which is preliminary data.</text>
</comment>
<sequence length="246" mass="27845">MSTLARHTPRFRALTGLALCVAAAALWLSSASPVQVREPYRIGYTPDAEIHVESMKRLAVAYERAGLPVEFVPLPQKRSLVQAVDGVIDGDVGRIPGLEKTFPSLVRVDVKLLDLNGAAYVVRERRFGEYRPELLATLRVGAVRGVLWAEKAMHGHRLDLVNNYKTLFEMLLEGRLDLALASRLSAEYFIYGNRARYARIRRLDPLVYSEPFYHYINIKNADIVPKLEKALRELLAEDYWHDGEGN</sequence>
<keyword evidence="2" id="KW-1185">Reference proteome</keyword>
<dbReference type="SUPFAM" id="SSF53850">
    <property type="entry name" value="Periplasmic binding protein-like II"/>
    <property type="match status" value="1"/>
</dbReference>
<evidence type="ECO:0000313" key="2">
    <source>
        <dbReference type="Proteomes" id="UP001568698"/>
    </source>
</evidence>